<dbReference type="PANTHER" id="PTHR11071:SF561">
    <property type="entry name" value="PEPTIDYL-PROLYL CIS-TRANS ISOMERASE D-RELATED"/>
    <property type="match status" value="1"/>
</dbReference>
<evidence type="ECO:0000313" key="4">
    <source>
        <dbReference type="EMBL" id="CAI8600390.1"/>
    </source>
</evidence>
<keyword evidence="5" id="KW-1185">Reference proteome</keyword>
<comment type="function">
    <text evidence="2">PPIases accelerate the folding of proteins. It catalyzes the cis-trans isomerization of proline imidic peptide bonds in oligopeptides.</text>
</comment>
<dbReference type="InterPro" id="IPR029000">
    <property type="entry name" value="Cyclophilin-like_dom_sf"/>
</dbReference>
<evidence type="ECO:0000259" key="3">
    <source>
        <dbReference type="PROSITE" id="PS50072"/>
    </source>
</evidence>
<dbReference type="SUPFAM" id="SSF55681">
    <property type="entry name" value="Class II aaRS and biotin synthetases"/>
    <property type="match status" value="1"/>
</dbReference>
<protein>
    <recommendedName>
        <fullName evidence="2">Peptidyl-prolyl cis-trans isomerase</fullName>
        <shortName evidence="2">PPIase</shortName>
        <ecNumber evidence="2">5.2.1.8</ecNumber>
    </recommendedName>
</protein>
<dbReference type="AlphaFoldDB" id="A0AAV0ZVA6"/>
<evidence type="ECO:0000256" key="2">
    <source>
        <dbReference type="RuleBase" id="RU363019"/>
    </source>
</evidence>
<organism evidence="4 5">
    <name type="scientific">Vicia faba</name>
    <name type="common">Broad bean</name>
    <name type="synonym">Faba vulgaris</name>
    <dbReference type="NCBI Taxonomy" id="3906"/>
    <lineage>
        <taxon>Eukaryota</taxon>
        <taxon>Viridiplantae</taxon>
        <taxon>Streptophyta</taxon>
        <taxon>Embryophyta</taxon>
        <taxon>Tracheophyta</taxon>
        <taxon>Spermatophyta</taxon>
        <taxon>Magnoliopsida</taxon>
        <taxon>eudicotyledons</taxon>
        <taxon>Gunneridae</taxon>
        <taxon>Pentapetalae</taxon>
        <taxon>rosids</taxon>
        <taxon>fabids</taxon>
        <taxon>Fabales</taxon>
        <taxon>Fabaceae</taxon>
        <taxon>Papilionoideae</taxon>
        <taxon>50 kb inversion clade</taxon>
        <taxon>NPAAA clade</taxon>
        <taxon>Hologalegina</taxon>
        <taxon>IRL clade</taxon>
        <taxon>Fabeae</taxon>
        <taxon>Vicia</taxon>
    </lineage>
</organism>
<dbReference type="GO" id="GO:0006457">
    <property type="term" value="P:protein folding"/>
    <property type="evidence" value="ECO:0007669"/>
    <property type="project" value="TreeGrafter"/>
</dbReference>
<dbReference type="Pfam" id="PF00160">
    <property type="entry name" value="Pro_isomerase"/>
    <property type="match status" value="1"/>
</dbReference>
<evidence type="ECO:0000256" key="1">
    <source>
        <dbReference type="ARBA" id="ARBA00007365"/>
    </source>
</evidence>
<dbReference type="GO" id="GO:0016018">
    <property type="term" value="F:cyclosporin A binding"/>
    <property type="evidence" value="ECO:0007669"/>
    <property type="project" value="TreeGrafter"/>
</dbReference>
<dbReference type="PROSITE" id="PS50072">
    <property type="entry name" value="CSA_PPIASE_2"/>
    <property type="match status" value="1"/>
</dbReference>
<accession>A0AAV0ZVA6</accession>
<evidence type="ECO:0000313" key="5">
    <source>
        <dbReference type="Proteomes" id="UP001157006"/>
    </source>
</evidence>
<feature type="domain" description="PPIase cyclophilin-type" evidence="3">
    <location>
        <begin position="26"/>
        <end position="164"/>
    </location>
</feature>
<name>A0AAV0ZVA6_VICFA</name>
<dbReference type="InterPro" id="IPR045864">
    <property type="entry name" value="aa-tRNA-synth_II/BPL/LPL"/>
</dbReference>
<reference evidence="4 5" key="1">
    <citation type="submission" date="2023-01" db="EMBL/GenBank/DDBJ databases">
        <authorList>
            <person name="Kreplak J."/>
        </authorList>
    </citation>
    <scope>NUCLEOTIDE SEQUENCE [LARGE SCALE GENOMIC DNA]</scope>
</reference>
<gene>
    <name evidence="4" type="ORF">VFH_II220800</name>
</gene>
<dbReference type="GO" id="GO:0005737">
    <property type="term" value="C:cytoplasm"/>
    <property type="evidence" value="ECO:0007669"/>
    <property type="project" value="TreeGrafter"/>
</dbReference>
<dbReference type="SUPFAM" id="SSF50891">
    <property type="entry name" value="Cyclophilin-like"/>
    <property type="match status" value="1"/>
</dbReference>
<dbReference type="GO" id="GO:0003755">
    <property type="term" value="F:peptidyl-prolyl cis-trans isomerase activity"/>
    <property type="evidence" value="ECO:0007669"/>
    <property type="project" value="UniProtKB-UniRule"/>
</dbReference>
<comment type="catalytic activity">
    <reaction evidence="2">
        <text>[protein]-peptidylproline (omega=180) = [protein]-peptidylproline (omega=0)</text>
        <dbReference type="Rhea" id="RHEA:16237"/>
        <dbReference type="Rhea" id="RHEA-COMP:10747"/>
        <dbReference type="Rhea" id="RHEA-COMP:10748"/>
        <dbReference type="ChEBI" id="CHEBI:83833"/>
        <dbReference type="ChEBI" id="CHEBI:83834"/>
        <dbReference type="EC" id="5.2.1.8"/>
    </reaction>
</comment>
<comment type="similarity">
    <text evidence="1 2">Belongs to the cyclophilin-type PPIase family.</text>
</comment>
<keyword evidence="2" id="KW-0697">Rotamase</keyword>
<keyword evidence="2" id="KW-0413">Isomerase</keyword>
<dbReference type="EC" id="5.2.1.8" evidence="2"/>
<dbReference type="Proteomes" id="UP001157006">
    <property type="component" value="Chromosome 2"/>
</dbReference>
<dbReference type="PANTHER" id="PTHR11071">
    <property type="entry name" value="PEPTIDYL-PROLYL CIS-TRANS ISOMERASE"/>
    <property type="match status" value="1"/>
</dbReference>
<dbReference type="PRINTS" id="PR00153">
    <property type="entry name" value="CSAPPISMRASE"/>
</dbReference>
<proteinExistence type="inferred from homology"/>
<sequence>MMIFFIYLKDDAHIFCRESQVKDEVRKALDFIDYVYQIFGFTYELKLSTLKFHLHHAQVRMKPLADAHRNDVVSMKSIYGRTFKDENFKLSHTGPGTVSMANAGPNTNGSQFFICTVKTQWLDQKHVVFGQVLEGMDIVRLIESQETDRGDRPRKKVVISDCDECCRFNHRSIKVQPSFSLRLFKSMMSHFATPPHALRILDIGILYMYRSLDGPRDDAPENVTILH</sequence>
<dbReference type="InterPro" id="IPR002130">
    <property type="entry name" value="Cyclophilin-type_PPIase_dom"/>
</dbReference>
<dbReference type="Gene3D" id="2.40.100.10">
    <property type="entry name" value="Cyclophilin-like"/>
    <property type="match status" value="1"/>
</dbReference>
<dbReference type="EMBL" id="OX451737">
    <property type="protein sequence ID" value="CAI8600390.1"/>
    <property type="molecule type" value="Genomic_DNA"/>
</dbReference>